<feature type="non-terminal residue" evidence="3">
    <location>
        <position position="158"/>
    </location>
</feature>
<gene>
    <name evidence="3" type="ORF">ODALV1_LOCUS31628</name>
</gene>
<name>A0ABP1SB02_9HEXA</name>
<organism evidence="3 4">
    <name type="scientific">Orchesella dallaii</name>
    <dbReference type="NCBI Taxonomy" id="48710"/>
    <lineage>
        <taxon>Eukaryota</taxon>
        <taxon>Metazoa</taxon>
        <taxon>Ecdysozoa</taxon>
        <taxon>Arthropoda</taxon>
        <taxon>Hexapoda</taxon>
        <taxon>Collembola</taxon>
        <taxon>Entomobryomorpha</taxon>
        <taxon>Entomobryoidea</taxon>
        <taxon>Orchesellidae</taxon>
        <taxon>Orchesellinae</taxon>
        <taxon>Orchesella</taxon>
    </lineage>
</organism>
<evidence type="ECO:0000256" key="1">
    <source>
        <dbReference type="SAM" id="Coils"/>
    </source>
</evidence>
<feature type="chain" id="PRO_5046889684" description="Endoplasmic reticulum transmembrane protein" evidence="2">
    <location>
        <begin position="21"/>
        <end position="158"/>
    </location>
</feature>
<evidence type="ECO:0000313" key="3">
    <source>
        <dbReference type="EMBL" id="CAL8149087.1"/>
    </source>
</evidence>
<proteinExistence type="predicted"/>
<reference evidence="3 4" key="1">
    <citation type="submission" date="2024-08" db="EMBL/GenBank/DDBJ databases">
        <authorList>
            <person name="Cucini C."/>
            <person name="Frati F."/>
        </authorList>
    </citation>
    <scope>NUCLEOTIDE SEQUENCE [LARGE SCALE GENOMIC DNA]</scope>
</reference>
<keyword evidence="4" id="KW-1185">Reference proteome</keyword>
<dbReference type="Proteomes" id="UP001642540">
    <property type="component" value="Unassembled WGS sequence"/>
</dbReference>
<keyword evidence="1" id="KW-0175">Coiled coil</keyword>
<evidence type="ECO:0000256" key="2">
    <source>
        <dbReference type="SAM" id="SignalP"/>
    </source>
</evidence>
<sequence length="158" mass="18048">MAYWAKIIGFASILLNFYIGTKTPCQNASHFETSEAHGAILKAVSKTNVKLDIIQQELANGSKIRSRKDDYEMAEMKDEIENLKKKNSMLLNESSELRKEVGIWKSKYSTLFNDSSSLKKRLNSYLKTFNDSVNNQTTMFERLNSEPEDPNYDSTSAE</sequence>
<feature type="coiled-coil region" evidence="1">
    <location>
        <begin position="66"/>
        <end position="100"/>
    </location>
</feature>
<evidence type="ECO:0008006" key="5">
    <source>
        <dbReference type="Google" id="ProtNLM"/>
    </source>
</evidence>
<accession>A0ABP1SB02</accession>
<dbReference type="EMBL" id="CAXLJM020000188">
    <property type="protein sequence ID" value="CAL8149087.1"/>
    <property type="molecule type" value="Genomic_DNA"/>
</dbReference>
<protein>
    <recommendedName>
        <fullName evidence="5">Endoplasmic reticulum transmembrane protein</fullName>
    </recommendedName>
</protein>
<comment type="caution">
    <text evidence="3">The sequence shown here is derived from an EMBL/GenBank/DDBJ whole genome shotgun (WGS) entry which is preliminary data.</text>
</comment>
<keyword evidence="2" id="KW-0732">Signal</keyword>
<evidence type="ECO:0000313" key="4">
    <source>
        <dbReference type="Proteomes" id="UP001642540"/>
    </source>
</evidence>
<dbReference type="Gene3D" id="6.10.250.3110">
    <property type="match status" value="1"/>
</dbReference>
<feature type="signal peptide" evidence="2">
    <location>
        <begin position="1"/>
        <end position="20"/>
    </location>
</feature>